<comment type="caution">
    <text evidence="9">The sequence shown here is derived from an EMBL/GenBank/DDBJ whole genome shotgun (WGS) entry which is preliminary data.</text>
</comment>
<dbReference type="GO" id="GO:0046872">
    <property type="term" value="F:metal ion binding"/>
    <property type="evidence" value="ECO:0007669"/>
    <property type="project" value="UniProtKB-KW"/>
</dbReference>
<proteinExistence type="inferred from homology"/>
<dbReference type="InterPro" id="IPR033942">
    <property type="entry name" value="IMPase"/>
</dbReference>
<dbReference type="InterPro" id="IPR020583">
    <property type="entry name" value="Inositol_monoP_metal-BS"/>
</dbReference>
<dbReference type="Pfam" id="PF00459">
    <property type="entry name" value="Inositol_P"/>
    <property type="match status" value="1"/>
</dbReference>
<dbReference type="GO" id="GO:0007165">
    <property type="term" value="P:signal transduction"/>
    <property type="evidence" value="ECO:0007669"/>
    <property type="project" value="TreeGrafter"/>
</dbReference>
<dbReference type="GeneID" id="42052228"/>
<dbReference type="UniPathway" id="UPA00823">
    <property type="reaction ID" value="UER00788"/>
</dbReference>
<feature type="binding site" evidence="7">
    <location>
        <position position="71"/>
    </location>
    <ligand>
        <name>Mg(2+)</name>
        <dbReference type="ChEBI" id="CHEBI:18420"/>
        <label>1</label>
        <note>catalytic</note>
    </ligand>
</feature>
<dbReference type="InterPro" id="IPR020550">
    <property type="entry name" value="Inositol_monophosphatase_CS"/>
</dbReference>
<dbReference type="FunFam" id="3.30.540.10:FF:000004">
    <property type="entry name" value="Inositol-1-monophosphatase"/>
    <property type="match status" value="1"/>
</dbReference>
<keyword evidence="10" id="KW-1185">Reference proteome</keyword>
<reference evidence="10" key="1">
    <citation type="journal article" date="2016" name="Genome Biol. Evol.">
        <title>Comparative 'omics' of the Fusarium fujikuroi species complex highlights differences in genetic potential and metabolite synthesis.</title>
        <authorList>
            <person name="Niehaus E.-M."/>
            <person name="Muensterkoetter M."/>
            <person name="Proctor R.H."/>
            <person name="Brown D.W."/>
            <person name="Sharon A."/>
            <person name="Idan Y."/>
            <person name="Oren-Young L."/>
            <person name="Sieber C.M."/>
            <person name="Novak O."/>
            <person name="Pencik A."/>
            <person name="Tarkowska D."/>
            <person name="Hromadova K."/>
            <person name="Freeman S."/>
            <person name="Maymon M."/>
            <person name="Elazar M."/>
            <person name="Youssef S.A."/>
            <person name="El-Shabrawy E.S.M."/>
            <person name="Shalaby A.B.A."/>
            <person name="Houterman P."/>
            <person name="Brock N.L."/>
            <person name="Burkhardt I."/>
            <person name="Tsavkelova E.A."/>
            <person name="Dickschat J.S."/>
            <person name="Galuszka P."/>
            <person name="Gueldener U."/>
            <person name="Tudzynski B."/>
        </authorList>
    </citation>
    <scope>NUCLEOTIDE SEQUENCE [LARGE SCALE GENOMIC DNA]</scope>
    <source>
        <strain evidence="10">ET1</strain>
    </source>
</reference>
<comment type="similarity">
    <text evidence="3 8">Belongs to the inositol monophosphatase superfamily.</text>
</comment>
<evidence type="ECO:0000256" key="8">
    <source>
        <dbReference type="RuleBase" id="RU364068"/>
    </source>
</evidence>
<dbReference type="PRINTS" id="PR00377">
    <property type="entry name" value="IMPHPHTASES"/>
</dbReference>
<evidence type="ECO:0000256" key="7">
    <source>
        <dbReference type="PIRSR" id="PIRSR600760-2"/>
    </source>
</evidence>
<evidence type="ECO:0000313" key="10">
    <source>
        <dbReference type="Proteomes" id="UP000183971"/>
    </source>
</evidence>
<dbReference type="PROSITE" id="PS00630">
    <property type="entry name" value="IMP_2"/>
    <property type="match status" value="1"/>
</dbReference>
<dbReference type="Gene3D" id="3.30.540.10">
    <property type="entry name" value="Fructose-1,6-Bisphosphatase, subunit A, domain 1"/>
    <property type="match status" value="1"/>
</dbReference>
<dbReference type="EMBL" id="FJOF01000007">
    <property type="protein sequence ID" value="CZR43734.1"/>
    <property type="molecule type" value="Genomic_DNA"/>
</dbReference>
<accession>A0A1L7VTI7</accession>
<name>A0A1L7VTI7_FUSPR</name>
<comment type="pathway">
    <text evidence="8">Polyol metabolism; myo-inositol biosynthesis; myo-inositol from D-glucose 6-phosphate: step 2/2.</text>
</comment>
<evidence type="ECO:0000256" key="4">
    <source>
        <dbReference type="ARBA" id="ARBA00022723"/>
    </source>
</evidence>
<dbReference type="EC" id="3.1.3.25" evidence="8"/>
<dbReference type="SUPFAM" id="SSF56655">
    <property type="entry name" value="Carbohydrate phosphatase"/>
    <property type="match status" value="1"/>
</dbReference>
<dbReference type="PANTHER" id="PTHR20854:SF4">
    <property type="entry name" value="INOSITOL-1-MONOPHOSPHATASE-RELATED"/>
    <property type="match status" value="1"/>
</dbReference>
<feature type="binding site" evidence="7">
    <location>
        <position position="91"/>
    </location>
    <ligand>
        <name>Mg(2+)</name>
        <dbReference type="ChEBI" id="CHEBI:18420"/>
        <label>1</label>
        <note>catalytic</note>
    </ligand>
</feature>
<dbReference type="Gene3D" id="3.40.190.80">
    <property type="match status" value="1"/>
</dbReference>
<keyword evidence="6 7" id="KW-0460">Magnesium</keyword>
<dbReference type="GO" id="GO:0046854">
    <property type="term" value="P:phosphatidylinositol phosphate biosynthetic process"/>
    <property type="evidence" value="ECO:0007669"/>
    <property type="project" value="InterPro"/>
</dbReference>
<dbReference type="PANTHER" id="PTHR20854">
    <property type="entry name" value="INOSITOL MONOPHOSPHATASE"/>
    <property type="match status" value="1"/>
</dbReference>
<feature type="binding site" evidence="7">
    <location>
        <position position="89"/>
    </location>
    <ligand>
        <name>Mg(2+)</name>
        <dbReference type="ChEBI" id="CHEBI:18420"/>
        <label>1</label>
        <note>catalytic</note>
    </ligand>
</feature>
<dbReference type="AlphaFoldDB" id="A0A1L7VTI7"/>
<protein>
    <recommendedName>
        <fullName evidence="8">Inositol-1-monophosphatase</fullName>
        <ecNumber evidence="8">3.1.3.25</ecNumber>
    </recommendedName>
</protein>
<feature type="binding site" evidence="7">
    <location>
        <position position="232"/>
    </location>
    <ligand>
        <name>Mg(2+)</name>
        <dbReference type="ChEBI" id="CHEBI:18420"/>
        <label>1</label>
        <note>catalytic</note>
    </ligand>
</feature>
<dbReference type="InterPro" id="IPR000760">
    <property type="entry name" value="Inositol_monophosphatase-like"/>
</dbReference>
<keyword evidence="5 8" id="KW-0378">Hydrolase</keyword>
<evidence type="ECO:0000256" key="2">
    <source>
        <dbReference type="ARBA" id="ARBA00001946"/>
    </source>
</evidence>
<dbReference type="PROSITE" id="PS00629">
    <property type="entry name" value="IMP_1"/>
    <property type="match status" value="1"/>
</dbReference>
<dbReference type="RefSeq" id="XP_031084325.1">
    <property type="nucleotide sequence ID" value="XM_031218470.1"/>
</dbReference>
<dbReference type="CDD" id="cd01639">
    <property type="entry name" value="IMPase"/>
    <property type="match status" value="1"/>
</dbReference>
<dbReference type="Proteomes" id="UP000183971">
    <property type="component" value="Unassembled WGS sequence"/>
</dbReference>
<dbReference type="GO" id="GO:0008934">
    <property type="term" value="F:inositol monophosphate 1-phosphatase activity"/>
    <property type="evidence" value="ECO:0007669"/>
    <property type="project" value="InterPro"/>
</dbReference>
<evidence type="ECO:0000256" key="1">
    <source>
        <dbReference type="ARBA" id="ARBA00001033"/>
    </source>
</evidence>
<gene>
    <name evidence="9" type="ORF">FPRO_07349</name>
</gene>
<feature type="binding site" evidence="7">
    <location>
        <position position="92"/>
    </location>
    <ligand>
        <name>Mg(2+)</name>
        <dbReference type="ChEBI" id="CHEBI:18420"/>
        <label>1</label>
        <note>catalytic</note>
    </ligand>
</feature>
<sequence>MASYDLQNICAFCVDVAKEAGEMIYAARPTLSTTSSKKNTADIVTETDQAVEMVIYERLQQQFPTFAFIGEETFKDGTTLTDEPTFIVDPIDGTSNFVHGFPVVCVSIALVIHRQPTIGVVYNPFQDELWSAVRGGGAFVSQGSSTPRKLPLSSLPLENLQTASIGLEWGSDREGPNFDLNLKVFTKLARTVASGGHFANSLRFMGSAAIAICRVAAGQQDAFWECGCWAWDVAAAWCVLLEAGGIMVDGHPGKMHPPLDNRRYLAVRPATTGQQEFVEEFWTVIGDSRSTYGPG</sequence>
<dbReference type="VEuPathDB" id="FungiDB:FPRO_07349"/>
<evidence type="ECO:0000256" key="6">
    <source>
        <dbReference type="ARBA" id="ARBA00022842"/>
    </source>
</evidence>
<evidence type="ECO:0000256" key="5">
    <source>
        <dbReference type="ARBA" id="ARBA00022801"/>
    </source>
</evidence>
<evidence type="ECO:0000313" key="9">
    <source>
        <dbReference type="EMBL" id="CZR43734.1"/>
    </source>
</evidence>
<comment type="cofactor">
    <cofactor evidence="2 7 8">
        <name>Mg(2+)</name>
        <dbReference type="ChEBI" id="CHEBI:18420"/>
    </cofactor>
</comment>
<evidence type="ECO:0000256" key="3">
    <source>
        <dbReference type="ARBA" id="ARBA00009759"/>
    </source>
</evidence>
<organism evidence="9 10">
    <name type="scientific">Fusarium proliferatum (strain ET1)</name>
    <name type="common">Orchid endophyte fungus</name>
    <dbReference type="NCBI Taxonomy" id="1227346"/>
    <lineage>
        <taxon>Eukaryota</taxon>
        <taxon>Fungi</taxon>
        <taxon>Dikarya</taxon>
        <taxon>Ascomycota</taxon>
        <taxon>Pezizomycotina</taxon>
        <taxon>Sordariomycetes</taxon>
        <taxon>Hypocreomycetidae</taxon>
        <taxon>Hypocreales</taxon>
        <taxon>Nectriaceae</taxon>
        <taxon>Fusarium</taxon>
        <taxon>Fusarium fujikuroi species complex</taxon>
    </lineage>
</organism>
<comment type="catalytic activity">
    <reaction evidence="1 8">
        <text>a myo-inositol phosphate + H2O = myo-inositol + phosphate</text>
        <dbReference type="Rhea" id="RHEA:24056"/>
        <dbReference type="ChEBI" id="CHEBI:15377"/>
        <dbReference type="ChEBI" id="CHEBI:17268"/>
        <dbReference type="ChEBI" id="CHEBI:43474"/>
        <dbReference type="ChEBI" id="CHEBI:84139"/>
        <dbReference type="EC" id="3.1.3.25"/>
    </reaction>
</comment>
<keyword evidence="4 7" id="KW-0479">Metal-binding</keyword>
<dbReference type="GO" id="GO:0006021">
    <property type="term" value="P:inositol biosynthetic process"/>
    <property type="evidence" value="ECO:0007669"/>
    <property type="project" value="UniProtKB-UniPathway"/>
</dbReference>